<keyword evidence="4 8" id="KW-0456">Lyase</keyword>
<dbReference type="FunFam" id="3.40.640.10:FF:000046">
    <property type="entry name" value="Cystathionine gamma-lyase"/>
    <property type="match status" value="1"/>
</dbReference>
<evidence type="ECO:0000256" key="3">
    <source>
        <dbReference type="ARBA" id="ARBA00022898"/>
    </source>
</evidence>
<evidence type="ECO:0000256" key="4">
    <source>
        <dbReference type="ARBA" id="ARBA00023239"/>
    </source>
</evidence>
<dbReference type="STRING" id="1619313.EM595_1560"/>
<keyword evidence="9" id="KW-1185">Reference proteome</keyword>
<dbReference type="EMBL" id="LN907827">
    <property type="protein sequence ID" value="CUU23794.1"/>
    <property type="molecule type" value="Genomic_DNA"/>
</dbReference>
<reference evidence="9" key="1">
    <citation type="submission" date="2015-11" db="EMBL/GenBank/DDBJ databases">
        <authorList>
            <person name="Blom J."/>
        </authorList>
    </citation>
    <scope>NUCLEOTIDE SEQUENCE [LARGE SCALE GENOMIC DNA]</scope>
</reference>
<accession>A0A0U5GLW8</accession>
<dbReference type="Pfam" id="PF01053">
    <property type="entry name" value="Cys_Met_Meta_PP"/>
    <property type="match status" value="1"/>
</dbReference>
<dbReference type="KEGG" id="ege:EM595_1560"/>
<evidence type="ECO:0000256" key="2">
    <source>
        <dbReference type="ARBA" id="ARBA00009077"/>
    </source>
</evidence>
<proteinExistence type="inferred from homology"/>
<comment type="cofactor">
    <cofactor evidence="1 7">
        <name>pyridoxal 5'-phosphate</name>
        <dbReference type="ChEBI" id="CHEBI:597326"/>
    </cofactor>
</comment>
<evidence type="ECO:0000313" key="8">
    <source>
        <dbReference type="EMBL" id="CUU23794.1"/>
    </source>
</evidence>
<dbReference type="InterPro" id="IPR015424">
    <property type="entry name" value="PyrdxlP-dep_Trfase"/>
</dbReference>
<dbReference type="SUPFAM" id="SSF53383">
    <property type="entry name" value="PLP-dependent transferases"/>
    <property type="match status" value="1"/>
</dbReference>
<comment type="catalytic activity">
    <reaction evidence="5">
        <text>L,L-cystathionine + H2O = L-homocysteine + pyruvate + NH4(+)</text>
        <dbReference type="Rhea" id="RHEA:13965"/>
        <dbReference type="ChEBI" id="CHEBI:15361"/>
        <dbReference type="ChEBI" id="CHEBI:15377"/>
        <dbReference type="ChEBI" id="CHEBI:28938"/>
        <dbReference type="ChEBI" id="CHEBI:58161"/>
        <dbReference type="ChEBI" id="CHEBI:58199"/>
    </reaction>
</comment>
<dbReference type="Gene3D" id="3.90.1150.10">
    <property type="entry name" value="Aspartate Aminotransferase, domain 1"/>
    <property type="match status" value="1"/>
</dbReference>
<evidence type="ECO:0000256" key="1">
    <source>
        <dbReference type="ARBA" id="ARBA00001933"/>
    </source>
</evidence>
<dbReference type="GO" id="GO:0019346">
    <property type="term" value="P:transsulfuration"/>
    <property type="evidence" value="ECO:0007669"/>
    <property type="project" value="InterPro"/>
</dbReference>
<dbReference type="RefSeq" id="WP_231938721.1">
    <property type="nucleotide sequence ID" value="NZ_LN907827.1"/>
</dbReference>
<evidence type="ECO:0000256" key="6">
    <source>
        <dbReference type="PIRSR" id="PIRSR001434-2"/>
    </source>
</evidence>
<feature type="modified residue" description="N6-(pyridoxal phosphate)lysine" evidence="6">
    <location>
        <position position="201"/>
    </location>
</feature>
<evidence type="ECO:0000313" key="9">
    <source>
        <dbReference type="Proteomes" id="UP000059419"/>
    </source>
</evidence>
<dbReference type="InterPro" id="IPR000277">
    <property type="entry name" value="Cys/Met-Metab_PyrdxlP-dep_enz"/>
</dbReference>
<dbReference type="Gene3D" id="3.40.640.10">
    <property type="entry name" value="Type I PLP-dependent aspartate aminotransferase-like (Major domain)"/>
    <property type="match status" value="1"/>
</dbReference>
<dbReference type="InterPro" id="IPR015422">
    <property type="entry name" value="PyrdxlP-dep_Trfase_small"/>
</dbReference>
<name>A0A0U5GLW8_9GAMM</name>
<dbReference type="PATRIC" id="fig|1619313.3.peg.1616"/>
<dbReference type="InterPro" id="IPR015421">
    <property type="entry name" value="PyrdxlP-dep_Trfase_major"/>
</dbReference>
<dbReference type="Proteomes" id="UP000059419">
    <property type="component" value="Chromosome 1"/>
</dbReference>
<dbReference type="PIRSF" id="PIRSF001434">
    <property type="entry name" value="CGS"/>
    <property type="match status" value="1"/>
</dbReference>
<comment type="similarity">
    <text evidence="2 7">Belongs to the trans-sulfuration enzymes family.</text>
</comment>
<dbReference type="GO" id="GO:0030170">
    <property type="term" value="F:pyridoxal phosphate binding"/>
    <property type="evidence" value="ECO:0007669"/>
    <property type="project" value="InterPro"/>
</dbReference>
<gene>
    <name evidence="8" type="ORF">EM595_1560</name>
</gene>
<dbReference type="PANTHER" id="PTHR43500:SF1">
    <property type="entry name" value="CYSTATHIONINE BETA-LYASE-RELATED"/>
    <property type="match status" value="1"/>
</dbReference>
<sequence length="378" mass="42140">MSMVDEVSEKTGRYFPHPAVQRFTSGVYPDHHALVTASQDTLKENYPRYSRFGTPVTDAVEQEVTRLEGGYGSLCVCSGLAAITSTLLAFLRPGDHILVNRSVYEPVRHFINTYLSQRGVSATFLSSSEFMECDKFLKKSTTLIYIESPSSNVFEVTDIEFVVNQAQKNNILVVMDNTWSTPLLMNPIKHGVDVVIHSASKYLSGHSDAVAGIITTTEKYFSPLRKYLMMAGICLGGEESFSIYKGLKTLGVRLDTQANSASKIIELLSYHPHVGTVLAPQLITHPDHCTYNKYYKKYNGVFSFSVACVSDKKRDEFLAGFKIFKLAYGWGGVDSCIIPFTLTHFLISDPTQLFFRVSTGLEECDLLIADFKNALSFL</sequence>
<dbReference type="GO" id="GO:0019450">
    <property type="term" value="P:L-cysteine catabolic process to pyruvate"/>
    <property type="evidence" value="ECO:0007669"/>
    <property type="project" value="TreeGrafter"/>
</dbReference>
<dbReference type="GO" id="GO:0047804">
    <property type="term" value="F:cysteine-S-conjugate beta-lyase activity"/>
    <property type="evidence" value="ECO:0007669"/>
    <property type="project" value="InterPro"/>
</dbReference>
<keyword evidence="3 6" id="KW-0663">Pyridoxal phosphate</keyword>
<protein>
    <submittedName>
        <fullName evidence="8">Cystathionine beta-lyase</fullName>
        <ecNumber evidence="8">4.4.1.8</ecNumber>
    </submittedName>
</protein>
<dbReference type="InterPro" id="IPR006233">
    <property type="entry name" value="Cys_b_lyase_bac"/>
</dbReference>
<evidence type="ECO:0000256" key="5">
    <source>
        <dbReference type="ARBA" id="ARBA00047517"/>
    </source>
</evidence>
<dbReference type="AlphaFoldDB" id="A0A0U5GLW8"/>
<organism evidence="8 9">
    <name type="scientific">Duffyella gerundensis</name>
    <dbReference type="NCBI Taxonomy" id="1619313"/>
    <lineage>
        <taxon>Bacteria</taxon>
        <taxon>Pseudomonadati</taxon>
        <taxon>Pseudomonadota</taxon>
        <taxon>Gammaproteobacteria</taxon>
        <taxon>Enterobacterales</taxon>
        <taxon>Erwiniaceae</taxon>
        <taxon>Duffyella</taxon>
    </lineage>
</organism>
<dbReference type="EC" id="4.4.1.8" evidence="8"/>
<evidence type="ECO:0000256" key="7">
    <source>
        <dbReference type="RuleBase" id="RU362118"/>
    </source>
</evidence>
<dbReference type="PANTHER" id="PTHR43500">
    <property type="entry name" value="CYSTATHIONINE BETA-LYASE-RELATED"/>
    <property type="match status" value="1"/>
</dbReference>